<reference evidence="1 2" key="1">
    <citation type="journal article" date="2019" name="Sci. Rep.">
        <title>Orb-weaving spider Araneus ventricosus genome elucidates the spidroin gene catalogue.</title>
        <authorList>
            <person name="Kono N."/>
            <person name="Nakamura H."/>
            <person name="Ohtoshi R."/>
            <person name="Moran D.A.P."/>
            <person name="Shinohara A."/>
            <person name="Yoshida Y."/>
            <person name="Fujiwara M."/>
            <person name="Mori M."/>
            <person name="Tomita M."/>
            <person name="Arakawa K."/>
        </authorList>
    </citation>
    <scope>NUCLEOTIDE SEQUENCE [LARGE SCALE GENOMIC DNA]</scope>
</reference>
<gene>
    <name evidence="1" type="ORF">AVEN_135921_1</name>
</gene>
<accession>A0A4Y2NH10</accession>
<evidence type="ECO:0000313" key="1">
    <source>
        <dbReference type="EMBL" id="GBN38738.1"/>
    </source>
</evidence>
<evidence type="ECO:0000313" key="2">
    <source>
        <dbReference type="Proteomes" id="UP000499080"/>
    </source>
</evidence>
<keyword evidence="2" id="KW-1185">Reference proteome</keyword>
<proteinExistence type="predicted"/>
<organism evidence="1 2">
    <name type="scientific">Araneus ventricosus</name>
    <name type="common">Orbweaver spider</name>
    <name type="synonym">Epeira ventricosa</name>
    <dbReference type="NCBI Taxonomy" id="182803"/>
    <lineage>
        <taxon>Eukaryota</taxon>
        <taxon>Metazoa</taxon>
        <taxon>Ecdysozoa</taxon>
        <taxon>Arthropoda</taxon>
        <taxon>Chelicerata</taxon>
        <taxon>Arachnida</taxon>
        <taxon>Araneae</taxon>
        <taxon>Araneomorphae</taxon>
        <taxon>Entelegynae</taxon>
        <taxon>Araneoidea</taxon>
        <taxon>Araneidae</taxon>
        <taxon>Araneus</taxon>
    </lineage>
</organism>
<sequence length="102" mass="11631">MVDCFCQDAVNNLNYQVHALNYFGRKCLGTKRFLMNYAVKRYKHFCTAFAISFPRVCPESGRNPSSSSFGPWDDIYLTKRVTYAVSFMSQDSSITSDKVEAS</sequence>
<dbReference type="AlphaFoldDB" id="A0A4Y2NH10"/>
<dbReference type="EMBL" id="BGPR01128066">
    <property type="protein sequence ID" value="GBN38738.1"/>
    <property type="molecule type" value="Genomic_DNA"/>
</dbReference>
<name>A0A4Y2NH10_ARAVE</name>
<dbReference type="OrthoDB" id="10525235at2759"/>
<protein>
    <submittedName>
        <fullName evidence="1">Uncharacterized protein</fullName>
    </submittedName>
</protein>
<comment type="caution">
    <text evidence="1">The sequence shown here is derived from an EMBL/GenBank/DDBJ whole genome shotgun (WGS) entry which is preliminary data.</text>
</comment>
<dbReference type="Proteomes" id="UP000499080">
    <property type="component" value="Unassembled WGS sequence"/>
</dbReference>